<protein>
    <submittedName>
        <fullName evidence="3">Uncharacterized protein</fullName>
    </submittedName>
</protein>
<dbReference type="RefSeq" id="WP_225237751.1">
    <property type="nucleotide sequence ID" value="NZ_JAHYBX010000001.1"/>
</dbReference>
<evidence type="ECO:0000313" key="4">
    <source>
        <dbReference type="Proteomes" id="UP001198602"/>
    </source>
</evidence>
<evidence type="ECO:0000256" key="2">
    <source>
        <dbReference type="SAM" id="SignalP"/>
    </source>
</evidence>
<feature type="signal peptide" evidence="2">
    <location>
        <begin position="1"/>
        <end position="19"/>
    </location>
</feature>
<gene>
    <name evidence="3" type="ORF">LE190_05590</name>
</gene>
<reference evidence="3 4" key="1">
    <citation type="submission" date="2021-07" db="EMBL/GenBank/DDBJ databases">
        <title>Characterization of Violacein-producing bacteria and related species.</title>
        <authorList>
            <person name="Wilson H.S."/>
            <person name="De Leon M.E."/>
        </authorList>
    </citation>
    <scope>NUCLEOTIDE SEQUENCE [LARGE SCALE GENOMIC DNA]</scope>
    <source>
        <strain evidence="3 4">HSC-2F05</strain>
    </source>
</reference>
<keyword evidence="2" id="KW-0732">Signal</keyword>
<accession>A0ABS7Y8R3</accession>
<organism evidence="3 4">
    <name type="scientific">Massilia hydrophila</name>
    <dbReference type="NCBI Taxonomy" id="3044279"/>
    <lineage>
        <taxon>Bacteria</taxon>
        <taxon>Pseudomonadati</taxon>
        <taxon>Pseudomonadota</taxon>
        <taxon>Betaproteobacteria</taxon>
        <taxon>Burkholderiales</taxon>
        <taxon>Oxalobacteraceae</taxon>
        <taxon>Telluria group</taxon>
        <taxon>Massilia</taxon>
    </lineage>
</organism>
<name>A0ABS7Y8R3_9BURK</name>
<sequence length="72" mass="7771">MKKIVLAIAAAAFATAAYATPPKPKCTGICPPDTEEGTEADSMFLTELNWALEADSDAGQKDKKEKKEKKQK</sequence>
<comment type="caution">
    <text evidence="3">The sequence shown here is derived from an EMBL/GenBank/DDBJ whole genome shotgun (WGS) entry which is preliminary data.</text>
</comment>
<feature type="region of interest" description="Disordered" evidence="1">
    <location>
        <begin position="53"/>
        <end position="72"/>
    </location>
</feature>
<dbReference type="EMBL" id="JAHYBX010000001">
    <property type="protein sequence ID" value="MCA1855397.1"/>
    <property type="molecule type" value="Genomic_DNA"/>
</dbReference>
<evidence type="ECO:0000313" key="3">
    <source>
        <dbReference type="EMBL" id="MCA1855397.1"/>
    </source>
</evidence>
<feature type="chain" id="PRO_5046506586" evidence="2">
    <location>
        <begin position="20"/>
        <end position="72"/>
    </location>
</feature>
<dbReference type="Proteomes" id="UP001198602">
    <property type="component" value="Unassembled WGS sequence"/>
</dbReference>
<keyword evidence="4" id="KW-1185">Reference proteome</keyword>
<evidence type="ECO:0000256" key="1">
    <source>
        <dbReference type="SAM" id="MobiDB-lite"/>
    </source>
</evidence>
<proteinExistence type="predicted"/>